<evidence type="ECO:0000259" key="16">
    <source>
        <dbReference type="PROSITE" id="PS50893"/>
    </source>
</evidence>
<dbReference type="SUPFAM" id="SSF52540">
    <property type="entry name" value="P-loop containing nucleoside triphosphate hydrolases"/>
    <property type="match status" value="2"/>
</dbReference>
<feature type="domain" description="ABC transporter" evidence="16">
    <location>
        <begin position="1094"/>
        <end position="1328"/>
    </location>
</feature>
<feature type="transmembrane region" description="Helical" evidence="15">
    <location>
        <begin position="220"/>
        <end position="243"/>
    </location>
</feature>
<evidence type="ECO:0000256" key="10">
    <source>
        <dbReference type="ARBA" id="ARBA00022840"/>
    </source>
</evidence>
<evidence type="ECO:0000256" key="2">
    <source>
        <dbReference type="ARBA" id="ARBA00004651"/>
    </source>
</evidence>
<evidence type="ECO:0000256" key="14">
    <source>
        <dbReference type="ARBA" id="ARBA00047523"/>
    </source>
</evidence>
<evidence type="ECO:0000256" key="3">
    <source>
        <dbReference type="ARBA" id="ARBA00009726"/>
    </source>
</evidence>
<evidence type="ECO:0000256" key="7">
    <source>
        <dbReference type="ARBA" id="ARBA00022692"/>
    </source>
</evidence>
<keyword evidence="4" id="KW-0813">Transport</keyword>
<dbReference type="EMBL" id="KB200129">
    <property type="protein sequence ID" value="ESP02879.1"/>
    <property type="molecule type" value="Genomic_DNA"/>
</dbReference>
<proteinExistence type="inferred from homology"/>
<dbReference type="PROSITE" id="PS00211">
    <property type="entry name" value="ABC_TRANSPORTER_1"/>
    <property type="match status" value="2"/>
</dbReference>
<dbReference type="PANTHER" id="PTHR24223:SF443">
    <property type="entry name" value="MULTIDRUG-RESISTANCE LIKE PROTEIN 1, ISOFORM I"/>
    <property type="match status" value="1"/>
</dbReference>
<comment type="similarity">
    <text evidence="3">Belongs to the ABC transporter superfamily. ABCC family. Conjugate transporter (TC 3.A.1.208) subfamily.</text>
</comment>
<feature type="domain" description="ABC transmembrane type-1" evidence="17">
    <location>
        <begin position="770"/>
        <end position="1057"/>
    </location>
</feature>
<dbReference type="GO" id="GO:0005774">
    <property type="term" value="C:vacuolar membrane"/>
    <property type="evidence" value="ECO:0007669"/>
    <property type="project" value="UniProtKB-SubCell"/>
</dbReference>
<dbReference type="SMART" id="SM00382">
    <property type="entry name" value="AAA"/>
    <property type="match status" value="2"/>
</dbReference>
<keyword evidence="10" id="KW-0067">ATP-binding</keyword>
<keyword evidence="5" id="KW-1003">Cell membrane</keyword>
<dbReference type="InterPro" id="IPR027417">
    <property type="entry name" value="P-loop_NTPase"/>
</dbReference>
<evidence type="ECO:0000256" key="11">
    <source>
        <dbReference type="ARBA" id="ARBA00022989"/>
    </source>
</evidence>
<evidence type="ECO:0000256" key="1">
    <source>
        <dbReference type="ARBA" id="ARBA00004128"/>
    </source>
</evidence>
<organism evidence="18 19">
    <name type="scientific">Lottia gigantea</name>
    <name type="common">Giant owl limpet</name>
    <dbReference type="NCBI Taxonomy" id="225164"/>
    <lineage>
        <taxon>Eukaryota</taxon>
        <taxon>Metazoa</taxon>
        <taxon>Spiralia</taxon>
        <taxon>Lophotrochozoa</taxon>
        <taxon>Mollusca</taxon>
        <taxon>Gastropoda</taxon>
        <taxon>Patellogastropoda</taxon>
        <taxon>Lottioidea</taxon>
        <taxon>Lottiidae</taxon>
        <taxon>Lottia</taxon>
    </lineage>
</organism>
<dbReference type="GO" id="GO:0005524">
    <property type="term" value="F:ATP binding"/>
    <property type="evidence" value="ECO:0007669"/>
    <property type="project" value="UniProtKB-KW"/>
</dbReference>
<keyword evidence="12 15" id="KW-0472">Membrane</keyword>
<feature type="transmembrane region" description="Helical" evidence="15">
    <location>
        <begin position="95"/>
        <end position="117"/>
    </location>
</feature>
<sequence length="1336" mass="149598">PEVTASLPGQLTYSWMFPLILNGYRKGLNEGDVWQLNPRDASSRLVPQFEIYWEKEVNRVLKQYTDPKHPESSSSSSNDSIARLKRKHKLKIPSLFKVLCKIHCIGLMVSFITKFFADISTFISPLILGEIISYMSTRDELPEWRGYILAVGLMLTSIIRAVLFQISLHQAAVIGMQMKSTLTSVIYQKALTMTNEARKIKTSGEIVNLMSVDCQRIQDLLNFLALLWSTPLQIVLSLVLLYYTIGPAVFAGVVVLCLMIPINSVFAGKQQKYQQENLKIKDKRIKWMTEILNGIKVLKLYGWELSFQEKVEKIRALEIRELYKIAYTYIVLSMSWAVAPFLVTFATFATYILMNENNVLDAQKAFVTLSLFNLLRVPLNLLGIIINFSIQAFVSVKRINAFIIQPDLDPENSVQDQSSKFAISVRDGEFKWDEDMPSVLHNINIEIAEGKLVTVVGQVGCGKSSLISAILGEMDKLSGDVRVKGTIAYVPQQAWMKNDTVKGNILFGKPYNENKYTATLETCALTADLAILPGGDMTEIGEKGINLSGGQKQRVSLARALYSDADIYLFDDPLSAVDSHVGKHIFKKMIGPFGCLKGKTRLLVTHGVHWLPMVDNILVMNDGRITERGTYAELIKGNAAFAQFLKTYLIEGVGIESEDEEPDAEKRMWEKIDAITSDGATSGDENPVTERKRYENSILTILETIMRSSVSRKSVTKLTLSTSMTLSMKKEKDEMESKGKLIEVESTGRGKIPFKVFLYYFKAAGSIGFAAAIFFFVLFQAASIGSNYWLTFWTDDPDLNNATFQQTPNFVTRNHDFLTVYGLFGVFQVVLVLVHSLLYWTRLNKAAQVMHSKLMDSIFRAPMSFLDTTPIGRIINRLSRDTETIDSTLPQVMKMWLSTFLIVSATILVISITTPIFIAIFIPIGAFYYFVQEFYIPTSRQLKRIESVTRTPIYTHFSETLSGASTIRAYGVTGSCLHHIKNIVDKNQVYYFAGIASNRWLGLNLDLVSSLIVFSASILAVASSDTGAGPTGLSISYALQISAAVAWMVRQMSDLESNIVSVERVLEYSKIESEAALINFDNRPSSNWPDHGSITWSNYQVRYRQGLDLVLKGVSCDILGGEKIGIVGRTGAGKSSMLLTLFRLVEGSGGEIIIDGVNIADIGLHDLRSRLTILPQDPVLFSGTLRMNLDPFDEFTDDQIWVALGQSHLKPFVEGLPETIFYECGEGGSNFSVGQRQLVCLARTLLRRTRILVLDEATAAVDYETDSLIQKTVRESFKDCTIITIAHRLNTILDYDRIIVMDDGRIVEFDKPNVLLEDRTSVFYGMAREAGITNHH</sequence>
<dbReference type="GO" id="GO:0005886">
    <property type="term" value="C:plasma membrane"/>
    <property type="evidence" value="ECO:0007669"/>
    <property type="project" value="UniProtKB-SubCell"/>
</dbReference>
<dbReference type="CDD" id="cd03244">
    <property type="entry name" value="ABCC_MRP_domain2"/>
    <property type="match status" value="1"/>
</dbReference>
<name>V4AFU5_LOTGI</name>
<dbReference type="Pfam" id="PF00664">
    <property type="entry name" value="ABC_membrane"/>
    <property type="match status" value="2"/>
</dbReference>
<comment type="catalytic activity">
    <reaction evidence="14">
        <text>leukotriene C4(in) + ATP + H2O = leukotriene C4(out) + ADP + phosphate + H(+)</text>
        <dbReference type="Rhea" id="RHEA:38963"/>
        <dbReference type="ChEBI" id="CHEBI:15377"/>
        <dbReference type="ChEBI" id="CHEBI:15378"/>
        <dbReference type="ChEBI" id="CHEBI:30616"/>
        <dbReference type="ChEBI" id="CHEBI:43474"/>
        <dbReference type="ChEBI" id="CHEBI:57973"/>
        <dbReference type="ChEBI" id="CHEBI:456216"/>
    </reaction>
    <physiologicalReaction direction="left-to-right" evidence="14">
        <dbReference type="Rhea" id="RHEA:38964"/>
    </physiologicalReaction>
</comment>
<keyword evidence="6" id="KW-0926">Vacuole</keyword>
<dbReference type="InterPro" id="IPR003439">
    <property type="entry name" value="ABC_transporter-like_ATP-bd"/>
</dbReference>
<feature type="transmembrane region" description="Helical" evidence="15">
    <location>
        <begin position="249"/>
        <end position="268"/>
    </location>
</feature>
<dbReference type="CTD" id="20230624"/>
<feature type="non-terminal residue" evidence="18">
    <location>
        <position position="1"/>
    </location>
</feature>
<evidence type="ECO:0000256" key="12">
    <source>
        <dbReference type="ARBA" id="ARBA00023136"/>
    </source>
</evidence>
<dbReference type="FunFam" id="3.40.50.300:FF:000074">
    <property type="entry name" value="Multidrug resistance-associated protein 5 isoform 1"/>
    <property type="match status" value="1"/>
</dbReference>
<dbReference type="OMA" id="RRRYILW"/>
<dbReference type="Proteomes" id="UP000030746">
    <property type="component" value="Unassembled WGS sequence"/>
</dbReference>
<evidence type="ECO:0000256" key="13">
    <source>
        <dbReference type="ARBA" id="ARBA00024220"/>
    </source>
</evidence>
<dbReference type="HOGENOM" id="CLU_000604_27_1_1"/>
<feature type="transmembrane region" description="Helical" evidence="15">
    <location>
        <begin position="818"/>
        <end position="840"/>
    </location>
</feature>
<evidence type="ECO:0000313" key="19">
    <source>
        <dbReference type="Proteomes" id="UP000030746"/>
    </source>
</evidence>
<comment type="subcellular location">
    <subcellularLocation>
        <location evidence="2">Cell membrane</location>
        <topology evidence="2">Multi-pass membrane protein</topology>
    </subcellularLocation>
    <subcellularLocation>
        <location evidence="1">Vacuole membrane</location>
        <topology evidence="1">Multi-pass membrane protein</topology>
    </subcellularLocation>
</comment>
<feature type="domain" description="ABC transporter" evidence="16">
    <location>
        <begin position="423"/>
        <end position="647"/>
    </location>
</feature>
<gene>
    <name evidence="18" type="ORF">LOTGIDRAFT_110718</name>
</gene>
<dbReference type="InterPro" id="IPR017871">
    <property type="entry name" value="ABC_transporter-like_CS"/>
</dbReference>
<evidence type="ECO:0000256" key="4">
    <source>
        <dbReference type="ARBA" id="ARBA00022448"/>
    </source>
</evidence>
<evidence type="ECO:0000256" key="5">
    <source>
        <dbReference type="ARBA" id="ARBA00022475"/>
    </source>
</evidence>
<dbReference type="GO" id="GO:0000323">
    <property type="term" value="C:lytic vacuole"/>
    <property type="evidence" value="ECO:0007669"/>
    <property type="project" value="UniProtKB-ARBA"/>
</dbReference>
<evidence type="ECO:0000256" key="15">
    <source>
        <dbReference type="SAM" id="Phobius"/>
    </source>
</evidence>
<dbReference type="RefSeq" id="XP_009046349.1">
    <property type="nucleotide sequence ID" value="XM_009048101.1"/>
</dbReference>
<dbReference type="InterPro" id="IPR050173">
    <property type="entry name" value="ABC_transporter_C-like"/>
</dbReference>
<dbReference type="EC" id="7.6.2.3" evidence="13"/>
<evidence type="ECO:0000256" key="9">
    <source>
        <dbReference type="ARBA" id="ARBA00022741"/>
    </source>
</evidence>
<dbReference type="CDD" id="cd18603">
    <property type="entry name" value="ABC_6TM_MRP1_2_3_6_D2_like"/>
    <property type="match status" value="1"/>
</dbReference>
<dbReference type="PROSITE" id="PS50929">
    <property type="entry name" value="ABC_TM1F"/>
    <property type="match status" value="2"/>
</dbReference>
<dbReference type="NCBIfam" id="TIGR00957">
    <property type="entry name" value="MRP_assoc_pro"/>
    <property type="match status" value="1"/>
</dbReference>
<dbReference type="InterPro" id="IPR036640">
    <property type="entry name" value="ABC1_TM_sf"/>
</dbReference>
<keyword evidence="7 15" id="KW-0812">Transmembrane</keyword>
<dbReference type="STRING" id="225164.V4AFU5"/>
<feature type="transmembrane region" description="Helical" evidence="15">
    <location>
        <begin position="374"/>
        <end position="394"/>
    </location>
</feature>
<dbReference type="SUPFAM" id="SSF90123">
    <property type="entry name" value="ABC transporter transmembrane region"/>
    <property type="match status" value="2"/>
</dbReference>
<evidence type="ECO:0000256" key="6">
    <source>
        <dbReference type="ARBA" id="ARBA00022554"/>
    </source>
</evidence>
<keyword evidence="9" id="KW-0547">Nucleotide-binding</keyword>
<dbReference type="PROSITE" id="PS50893">
    <property type="entry name" value="ABC_TRANSPORTER_2"/>
    <property type="match status" value="2"/>
</dbReference>
<dbReference type="GO" id="GO:0016887">
    <property type="term" value="F:ATP hydrolysis activity"/>
    <property type="evidence" value="ECO:0007669"/>
    <property type="project" value="InterPro"/>
</dbReference>
<dbReference type="KEGG" id="lgi:LOTGIDRAFT_110718"/>
<keyword evidence="8" id="KW-0677">Repeat</keyword>
<evidence type="ECO:0000259" key="17">
    <source>
        <dbReference type="PROSITE" id="PS50929"/>
    </source>
</evidence>
<evidence type="ECO:0000313" key="18">
    <source>
        <dbReference type="EMBL" id="ESP02879.1"/>
    </source>
</evidence>
<dbReference type="InterPro" id="IPR011527">
    <property type="entry name" value="ABC1_TM_dom"/>
</dbReference>
<dbReference type="Gene3D" id="3.40.50.300">
    <property type="entry name" value="P-loop containing nucleotide triphosphate hydrolases"/>
    <property type="match status" value="2"/>
</dbReference>
<feature type="transmembrane region" description="Helical" evidence="15">
    <location>
        <begin position="759"/>
        <end position="782"/>
    </location>
</feature>
<feature type="transmembrane region" description="Helical" evidence="15">
    <location>
        <begin position="144"/>
        <end position="168"/>
    </location>
</feature>
<reference evidence="18 19" key="1">
    <citation type="journal article" date="2013" name="Nature">
        <title>Insights into bilaterian evolution from three spiralian genomes.</title>
        <authorList>
            <person name="Simakov O."/>
            <person name="Marletaz F."/>
            <person name="Cho S.J."/>
            <person name="Edsinger-Gonzales E."/>
            <person name="Havlak P."/>
            <person name="Hellsten U."/>
            <person name="Kuo D.H."/>
            <person name="Larsson T."/>
            <person name="Lv J."/>
            <person name="Arendt D."/>
            <person name="Savage R."/>
            <person name="Osoegawa K."/>
            <person name="de Jong P."/>
            <person name="Grimwood J."/>
            <person name="Chapman J.A."/>
            <person name="Shapiro H."/>
            <person name="Aerts A."/>
            <person name="Otillar R.P."/>
            <person name="Terry A.Y."/>
            <person name="Boore J.L."/>
            <person name="Grigoriev I.V."/>
            <person name="Lindberg D.R."/>
            <person name="Seaver E.C."/>
            <person name="Weisblat D.A."/>
            <person name="Putnam N.H."/>
            <person name="Rokhsar D.S."/>
        </authorList>
    </citation>
    <scope>NUCLEOTIDE SEQUENCE [LARGE SCALE GENOMIC DNA]</scope>
</reference>
<keyword evidence="11 15" id="KW-1133">Transmembrane helix</keyword>
<dbReference type="CDD" id="cd18595">
    <property type="entry name" value="ABC_6TM_MRP1_2_3_6_D1_like"/>
    <property type="match status" value="1"/>
</dbReference>
<dbReference type="FunFam" id="1.20.1560.10:FF:000020">
    <property type="entry name" value="ABC metal ion transporter"/>
    <property type="match status" value="1"/>
</dbReference>
<accession>V4AFU5</accession>
<feature type="transmembrane region" description="Helical" evidence="15">
    <location>
        <begin position="325"/>
        <end position="354"/>
    </location>
</feature>
<dbReference type="GO" id="GO:0015431">
    <property type="term" value="F:ABC-type glutathione S-conjugate transporter activity"/>
    <property type="evidence" value="ECO:0007669"/>
    <property type="project" value="UniProtKB-EC"/>
</dbReference>
<dbReference type="PANTHER" id="PTHR24223">
    <property type="entry name" value="ATP-BINDING CASSETTE SUB-FAMILY C"/>
    <property type="match status" value="1"/>
</dbReference>
<dbReference type="OrthoDB" id="6500128at2759"/>
<dbReference type="Pfam" id="PF00005">
    <property type="entry name" value="ABC_tran"/>
    <property type="match status" value="2"/>
</dbReference>
<dbReference type="FunFam" id="3.40.50.300:FF:000293">
    <property type="entry name" value="ATP binding cassette subfamily C member 1"/>
    <property type="match status" value="1"/>
</dbReference>
<dbReference type="FunFam" id="1.20.1560.10:FF:000001">
    <property type="entry name" value="ATP-binding cassette subfamily C member 1"/>
    <property type="match status" value="1"/>
</dbReference>
<keyword evidence="19" id="KW-1185">Reference proteome</keyword>
<dbReference type="InterPro" id="IPR005292">
    <property type="entry name" value="MRP"/>
</dbReference>
<feature type="domain" description="ABC transmembrane type-1" evidence="17">
    <location>
        <begin position="109"/>
        <end position="391"/>
    </location>
</feature>
<feature type="transmembrane region" description="Helical" evidence="15">
    <location>
        <begin position="900"/>
        <end position="931"/>
    </location>
</feature>
<protein>
    <recommendedName>
        <fullName evidence="13">ABC-type glutathione-S-conjugate transporter</fullName>
        <ecNumber evidence="13">7.6.2.3</ecNumber>
    </recommendedName>
</protein>
<dbReference type="CDD" id="cd03250">
    <property type="entry name" value="ABCC_MRP_domain1"/>
    <property type="match status" value="1"/>
</dbReference>
<dbReference type="GeneID" id="20230624"/>
<evidence type="ECO:0000256" key="8">
    <source>
        <dbReference type="ARBA" id="ARBA00022737"/>
    </source>
</evidence>
<dbReference type="Gene3D" id="1.20.1560.10">
    <property type="entry name" value="ABC transporter type 1, transmembrane domain"/>
    <property type="match status" value="2"/>
</dbReference>
<dbReference type="InterPro" id="IPR003593">
    <property type="entry name" value="AAA+_ATPase"/>
</dbReference>